<dbReference type="Gene3D" id="3.90.550.10">
    <property type="entry name" value="Spore Coat Polysaccharide Biosynthesis Protein SpsA, Chain A"/>
    <property type="match status" value="1"/>
</dbReference>
<organism evidence="8 9">
    <name type="scientific">Naumovozyma dairenensis (strain ATCC 10597 / BCRC 20456 / CBS 421 / NBRC 0211 / NRRL Y-12639)</name>
    <name type="common">Saccharomyces dairenensis</name>
    <dbReference type="NCBI Taxonomy" id="1071378"/>
    <lineage>
        <taxon>Eukaryota</taxon>
        <taxon>Fungi</taxon>
        <taxon>Dikarya</taxon>
        <taxon>Ascomycota</taxon>
        <taxon>Saccharomycotina</taxon>
        <taxon>Saccharomycetes</taxon>
        <taxon>Saccharomycetales</taxon>
        <taxon>Saccharomycetaceae</taxon>
        <taxon>Naumovozyma</taxon>
    </lineage>
</organism>
<dbReference type="SUPFAM" id="SSF53448">
    <property type="entry name" value="Nucleotide-diphospho-sugar transferases"/>
    <property type="match status" value="1"/>
</dbReference>
<dbReference type="GO" id="GO:0006487">
    <property type="term" value="P:protein N-linked glycosylation"/>
    <property type="evidence" value="ECO:0007669"/>
    <property type="project" value="TreeGrafter"/>
</dbReference>
<dbReference type="eggNOG" id="KOG4472">
    <property type="taxonomic scope" value="Eukaryota"/>
</dbReference>
<keyword evidence="5" id="KW-0735">Signal-anchor</keyword>
<dbReference type="AlphaFoldDB" id="G0W6H0"/>
<dbReference type="HOGENOM" id="CLU_024327_2_0_1"/>
<evidence type="ECO:0000256" key="4">
    <source>
        <dbReference type="ARBA" id="ARBA00022679"/>
    </source>
</evidence>
<dbReference type="RefSeq" id="XP_003668624.1">
    <property type="nucleotide sequence ID" value="XM_003668576.1"/>
</dbReference>
<accession>G0W6H0</accession>
<keyword evidence="4" id="KW-0808">Transferase</keyword>
<keyword evidence="7" id="KW-0732">Signal</keyword>
<evidence type="ECO:0008006" key="10">
    <source>
        <dbReference type="Google" id="ProtNLM"/>
    </source>
</evidence>
<dbReference type="PANTHER" id="PTHR31121:SF2">
    <property type="entry name" value="MANNOSYLTRANSFERASE KTR5-RELATED"/>
    <property type="match status" value="1"/>
</dbReference>
<keyword evidence="3" id="KW-0328">Glycosyltransferase</keyword>
<dbReference type="GO" id="GO:0000032">
    <property type="term" value="P:cell wall mannoprotein biosynthetic process"/>
    <property type="evidence" value="ECO:0007669"/>
    <property type="project" value="TreeGrafter"/>
</dbReference>
<evidence type="ECO:0000256" key="3">
    <source>
        <dbReference type="ARBA" id="ARBA00022676"/>
    </source>
</evidence>
<dbReference type="GO" id="GO:0016020">
    <property type="term" value="C:membrane"/>
    <property type="evidence" value="ECO:0007669"/>
    <property type="project" value="UniProtKB-SubCell"/>
</dbReference>
<evidence type="ECO:0000256" key="2">
    <source>
        <dbReference type="ARBA" id="ARBA00007677"/>
    </source>
</evidence>
<dbReference type="PIRSF" id="PIRSF018153">
    <property type="entry name" value="Glyco_trans_15"/>
    <property type="match status" value="1"/>
</dbReference>
<dbReference type="GO" id="GO:0005794">
    <property type="term" value="C:Golgi apparatus"/>
    <property type="evidence" value="ECO:0007669"/>
    <property type="project" value="TreeGrafter"/>
</dbReference>
<keyword evidence="5" id="KW-0812">Transmembrane</keyword>
<dbReference type="EMBL" id="HE580268">
    <property type="protein sequence ID" value="CCD23381.1"/>
    <property type="molecule type" value="Genomic_DNA"/>
</dbReference>
<dbReference type="Proteomes" id="UP000000689">
    <property type="component" value="Chromosome 2"/>
</dbReference>
<protein>
    <recommendedName>
        <fullName evidence="10">Mannosyltransferase</fullName>
    </recommendedName>
</protein>
<dbReference type="GO" id="GO:0000026">
    <property type="term" value="F:alpha-1,2-mannosyltransferase activity"/>
    <property type="evidence" value="ECO:0007669"/>
    <property type="project" value="TreeGrafter"/>
</dbReference>
<feature type="chain" id="PRO_5003411065" description="Mannosyltransferase" evidence="7">
    <location>
        <begin position="29"/>
        <end position="519"/>
    </location>
</feature>
<evidence type="ECO:0000256" key="5">
    <source>
        <dbReference type="ARBA" id="ARBA00022968"/>
    </source>
</evidence>
<proteinExistence type="inferred from homology"/>
<feature type="active site" description="Nucleophile" evidence="6">
    <location>
        <position position="353"/>
    </location>
</feature>
<dbReference type="KEGG" id="ndi:NDAI_0B03470"/>
<dbReference type="InterPro" id="IPR029044">
    <property type="entry name" value="Nucleotide-diphossugar_trans"/>
</dbReference>
<evidence type="ECO:0000256" key="6">
    <source>
        <dbReference type="PIRSR" id="PIRSR018153-1"/>
    </source>
</evidence>
<dbReference type="Pfam" id="PF01793">
    <property type="entry name" value="Glyco_transf_15"/>
    <property type="match status" value="2"/>
</dbReference>
<dbReference type="PANTHER" id="PTHR31121">
    <property type="entry name" value="ALPHA-1,2 MANNOSYLTRANSFERASE KTR1"/>
    <property type="match status" value="1"/>
</dbReference>
<feature type="signal peptide" evidence="7">
    <location>
        <begin position="1"/>
        <end position="28"/>
    </location>
</feature>
<reference evidence="8 9" key="1">
    <citation type="journal article" date="2011" name="Proc. Natl. Acad. Sci. U.S.A.">
        <title>Evolutionary erosion of yeast sex chromosomes by mating-type switching accidents.</title>
        <authorList>
            <person name="Gordon J.L."/>
            <person name="Armisen D."/>
            <person name="Proux-Wera E."/>
            <person name="Oheigeartaigh S.S."/>
            <person name="Byrne K.P."/>
            <person name="Wolfe K.H."/>
        </authorList>
    </citation>
    <scope>NUCLEOTIDE SEQUENCE [LARGE SCALE GENOMIC DNA]</scope>
    <source>
        <strain evidence="9">ATCC 10597 / BCRC 20456 / CBS 421 / NBRC 0211 / NRRL Y-12639</strain>
    </source>
</reference>
<dbReference type="GeneID" id="11497948"/>
<evidence type="ECO:0000313" key="9">
    <source>
        <dbReference type="Proteomes" id="UP000000689"/>
    </source>
</evidence>
<dbReference type="OrthoDB" id="439943at2759"/>
<name>G0W6H0_NAUDC</name>
<evidence type="ECO:0000256" key="1">
    <source>
        <dbReference type="ARBA" id="ARBA00004606"/>
    </source>
</evidence>
<sequence>MIRFRRKRLITLLLLLLLVISLPSFTLHRKWKNKHDPTNIPYSQQDIFSERDEPFHRGCNDINSYLEDPSYKKMNSTFVMLTRNEELQDVIKTMKSIESHFNQWFQYPYVFLNDIPFTNEFQLEIENLTQSKVYFGTIDELDWEFPKEVRESFEFKNALEDQADRGVMYGSMESYHKMCRFYSGIFYKHPLMKQFEWYWRIEPDVDFFCDITYDPFWEMHQRGKKYGFTIFISELYWTVPNLFRVTKSFINDFGWKVGTLWQLFVWNYNILDVKDYRDNTYDKDELQRWSNDVNDINEHLSENVAIDYLLNDNIDNEEGMKYLISKAQSKIPIFEDKFDEEEFNLCHFWSNFEIARLDVFDNDVYNSYFQYLESYGGFWSERWGDAPIHSLGLGLTLNLEDVHYFRDIGYRHSILQHCPKNYEKEKDENDIPYYEFDSQYKRDKNKMKYDKSSDIGIGCRCQCPKGKEDVEDTSYPCMDIWLELLYDENPERVFKDGSFVQPFNAKEFENGIREDFLQS</sequence>
<comment type="similarity">
    <text evidence="2">Belongs to the glycosyltransferase 15 family.</text>
</comment>
<comment type="subcellular location">
    <subcellularLocation>
        <location evidence="1">Membrane</location>
        <topology evidence="1">Single-pass type II membrane protein</topology>
    </subcellularLocation>
</comment>
<dbReference type="OMA" id="YQHSTIQ"/>
<evidence type="ECO:0000256" key="7">
    <source>
        <dbReference type="SAM" id="SignalP"/>
    </source>
</evidence>
<evidence type="ECO:0000313" key="8">
    <source>
        <dbReference type="EMBL" id="CCD23381.1"/>
    </source>
</evidence>
<gene>
    <name evidence="8" type="primary">NDAI0B03470</name>
    <name evidence="8" type="ordered locus">NDAI_0B03470</name>
</gene>
<dbReference type="InterPro" id="IPR002685">
    <property type="entry name" value="Glyco_trans_15"/>
</dbReference>
<keyword evidence="9" id="KW-1185">Reference proteome</keyword>